<proteinExistence type="evidence at transcript level"/>
<sequence>MAQAIDRLIHPLMTIHASVLSLHRPLTAGSH</sequence>
<name>C4J768_MAIZE</name>
<evidence type="ECO:0000313" key="1">
    <source>
        <dbReference type="EMBL" id="ACR37018.1"/>
    </source>
</evidence>
<organism evidence="1">
    <name type="scientific">Zea mays</name>
    <name type="common">Maize</name>
    <dbReference type="NCBI Taxonomy" id="4577"/>
    <lineage>
        <taxon>Eukaryota</taxon>
        <taxon>Viridiplantae</taxon>
        <taxon>Streptophyta</taxon>
        <taxon>Embryophyta</taxon>
        <taxon>Tracheophyta</taxon>
        <taxon>Spermatophyta</taxon>
        <taxon>Magnoliopsida</taxon>
        <taxon>Liliopsida</taxon>
        <taxon>Poales</taxon>
        <taxon>Poaceae</taxon>
        <taxon>PACMAD clade</taxon>
        <taxon>Panicoideae</taxon>
        <taxon>Andropogonodae</taxon>
        <taxon>Andropogoneae</taxon>
        <taxon>Tripsacinae</taxon>
        <taxon>Zea</taxon>
    </lineage>
</organism>
<dbReference type="AlphaFoldDB" id="C4J768"/>
<protein>
    <submittedName>
        <fullName evidence="1">Uncharacterized protein</fullName>
    </submittedName>
</protein>
<reference evidence="1" key="1">
    <citation type="journal article" date="2009" name="PLoS Genet.">
        <title>Sequencing, mapping, and analysis of 27,455 maize full-length cDNAs.</title>
        <authorList>
            <person name="Soderlund C."/>
            <person name="Descour A."/>
            <person name="Kudrna D."/>
            <person name="Bomhoff M."/>
            <person name="Boyd L."/>
            <person name="Currie J."/>
            <person name="Angelova A."/>
            <person name="Collura K."/>
            <person name="Wissotski M."/>
            <person name="Ashley E."/>
            <person name="Morrow D."/>
            <person name="Fernandes J."/>
            <person name="Walbot V."/>
            <person name="Yu Y."/>
        </authorList>
    </citation>
    <scope>NUCLEOTIDE SEQUENCE</scope>
    <source>
        <strain evidence="1">B73</strain>
    </source>
</reference>
<reference evidence="1" key="2">
    <citation type="submission" date="2012-06" db="EMBL/GenBank/DDBJ databases">
        <authorList>
            <person name="Yu Y."/>
            <person name="Currie J."/>
            <person name="Lomeli R."/>
            <person name="Angelova A."/>
            <person name="Collura K."/>
            <person name="Wissotski M."/>
            <person name="Campos D."/>
            <person name="Kudrna D."/>
            <person name="Golser W."/>
            <person name="Ashely E."/>
            <person name="Descour A."/>
            <person name="Fernandes J."/>
            <person name="Soderlund C."/>
            <person name="Walbot V."/>
        </authorList>
    </citation>
    <scope>NUCLEOTIDE SEQUENCE</scope>
    <source>
        <strain evidence="1">B73</strain>
    </source>
</reference>
<dbReference type="EMBL" id="BT086665">
    <property type="protein sequence ID" value="ACR37018.1"/>
    <property type="molecule type" value="mRNA"/>
</dbReference>
<accession>C4J768</accession>